<dbReference type="PANTHER" id="PTHR31234:SF10">
    <property type="entry name" value="HARPIN-INDUCED PROTEIN 1 CONTAINING PROTEIN, EXPRESSED"/>
    <property type="match status" value="1"/>
</dbReference>
<protein>
    <recommendedName>
        <fullName evidence="6">Late embryogenesis abundant protein LEA-2 subgroup domain-containing protein</fullName>
    </recommendedName>
</protein>
<sequence>MDRCYDRLCYYETQQKIKWWLIPLGIFLLVLAVAAVVIISFVIIPHVRTNVADARLDTFSFAARTEGGWPAAVTSLFSYNISIALAILNPNRAMGIEHTKPFVATFVFHDRRLQNLTVVEAGHKHRPGKTEIHLLHAGEEVPGFLLGNAAAEDLKKQDATGLFKVEVRLSGEITHQRIAIAKKRKLSMSCPLELQLAPPGPEVVVFHEVCCKPVKQDKMYF</sequence>
<accession>A0A8T0PY64</accession>
<keyword evidence="3" id="KW-1133">Transmembrane helix</keyword>
<keyword evidence="2 3" id="KW-0472">Membrane</keyword>
<name>A0A8T0PY64_PANVG</name>
<dbReference type="InterPro" id="IPR044839">
    <property type="entry name" value="NDR1-like"/>
</dbReference>
<comment type="caution">
    <text evidence="4">The sequence shown here is derived from an EMBL/GenBank/DDBJ whole genome shotgun (WGS) entry which is preliminary data.</text>
</comment>
<evidence type="ECO:0000256" key="2">
    <source>
        <dbReference type="ARBA" id="ARBA00023136"/>
    </source>
</evidence>
<evidence type="ECO:0000313" key="4">
    <source>
        <dbReference type="EMBL" id="KAG2565332.1"/>
    </source>
</evidence>
<dbReference type="EMBL" id="CM029050">
    <property type="protein sequence ID" value="KAG2565332.1"/>
    <property type="molecule type" value="Genomic_DNA"/>
</dbReference>
<proteinExistence type="predicted"/>
<dbReference type="AlphaFoldDB" id="A0A8T0PY64"/>
<keyword evidence="5" id="KW-1185">Reference proteome</keyword>
<feature type="transmembrane region" description="Helical" evidence="3">
    <location>
        <begin position="67"/>
        <end position="88"/>
    </location>
</feature>
<evidence type="ECO:0000256" key="1">
    <source>
        <dbReference type="ARBA" id="ARBA00004370"/>
    </source>
</evidence>
<dbReference type="PANTHER" id="PTHR31234">
    <property type="entry name" value="LATE EMBRYOGENESIS ABUNDANT (LEA) HYDROXYPROLINE-RICH GLYCOPROTEIN FAMILY"/>
    <property type="match status" value="1"/>
</dbReference>
<dbReference type="GO" id="GO:0098542">
    <property type="term" value="P:defense response to other organism"/>
    <property type="evidence" value="ECO:0007669"/>
    <property type="project" value="InterPro"/>
</dbReference>
<evidence type="ECO:0000313" key="5">
    <source>
        <dbReference type="Proteomes" id="UP000823388"/>
    </source>
</evidence>
<dbReference type="Proteomes" id="UP000823388">
    <property type="component" value="Chromosome 7N"/>
</dbReference>
<gene>
    <name evidence="4" type="ORF">PVAP13_7NG012900</name>
</gene>
<comment type="subcellular location">
    <subcellularLocation>
        <location evidence="1">Membrane</location>
    </subcellularLocation>
</comment>
<feature type="transmembrane region" description="Helical" evidence="3">
    <location>
        <begin position="21"/>
        <end position="47"/>
    </location>
</feature>
<dbReference type="GO" id="GO:0005886">
    <property type="term" value="C:plasma membrane"/>
    <property type="evidence" value="ECO:0007669"/>
    <property type="project" value="TreeGrafter"/>
</dbReference>
<reference evidence="4 5" key="1">
    <citation type="submission" date="2020-05" db="EMBL/GenBank/DDBJ databases">
        <title>WGS assembly of Panicum virgatum.</title>
        <authorList>
            <person name="Lovell J.T."/>
            <person name="Jenkins J."/>
            <person name="Shu S."/>
            <person name="Juenger T.E."/>
            <person name="Schmutz J."/>
        </authorList>
    </citation>
    <scope>NUCLEOTIDE SEQUENCE [LARGE SCALE GENOMIC DNA]</scope>
    <source>
        <strain evidence="5">cv. AP13</strain>
    </source>
</reference>
<evidence type="ECO:0000256" key="3">
    <source>
        <dbReference type="SAM" id="Phobius"/>
    </source>
</evidence>
<keyword evidence="3" id="KW-0812">Transmembrane</keyword>
<evidence type="ECO:0008006" key="6">
    <source>
        <dbReference type="Google" id="ProtNLM"/>
    </source>
</evidence>
<organism evidence="4 5">
    <name type="scientific">Panicum virgatum</name>
    <name type="common">Blackwell switchgrass</name>
    <dbReference type="NCBI Taxonomy" id="38727"/>
    <lineage>
        <taxon>Eukaryota</taxon>
        <taxon>Viridiplantae</taxon>
        <taxon>Streptophyta</taxon>
        <taxon>Embryophyta</taxon>
        <taxon>Tracheophyta</taxon>
        <taxon>Spermatophyta</taxon>
        <taxon>Magnoliopsida</taxon>
        <taxon>Liliopsida</taxon>
        <taxon>Poales</taxon>
        <taxon>Poaceae</taxon>
        <taxon>PACMAD clade</taxon>
        <taxon>Panicoideae</taxon>
        <taxon>Panicodae</taxon>
        <taxon>Paniceae</taxon>
        <taxon>Panicinae</taxon>
        <taxon>Panicum</taxon>
        <taxon>Panicum sect. Hiantes</taxon>
    </lineage>
</organism>